<keyword evidence="7" id="KW-0503">Monooxygenase</keyword>
<evidence type="ECO:0000313" key="10">
    <source>
        <dbReference type="EMBL" id="KAJ2900619.1"/>
    </source>
</evidence>
<keyword evidence="5" id="KW-0560">Oxidoreductase</keyword>
<sequence>MALLAALVPSSQSWRVSLPATFLLLVLSLLLSYVCHLSRRPAFPPNSPPLLKPLPVVGSPAFFTARNDLFRRGRSVSPRTGNFSFYVGRLRIVGLSGRASRRAYFDSKALDLARGYERLFADGPSLEGGGSPEFGSLFNRNVKTLLLRENFVRNLGVLSRDVREGLGKFVAAAVVDGKKEEEEEEEEEEEKKRKQKKKAAGVLNPYEDVYRLVYQLTMRTLGCEEIAEDRKLGDETLRLYEDAEEGTSPARFVVPWLPTPAWWRRVKSGARLYGILDGIVKERRRSKEGGARKEDALQVLLDQGASTLGVIEFIMGSLFSGQLNTSINAAALLVYLAQNREWMDKIRSEVDGVVDRHRAQREGEGESGGESDESALDVLKRLPLEAWENDFPLVDVALKETIRIELVGSSYRMNDSGRDMEIGHTGEVVPNGAFSVYQMDDAHMDPDVYPEPLRWDPGRFLRGEDKKQPDAFLGWGAGRHPCRNNFLSATIVGMRFAKLETFLITAHFISMFDFQLSDKNGNLNPDPPVLKDRTRFTAHKPSVPVYFRPTAAWMPAIPELGGESAKAAAAAARAARSDGGRKKRCRRDALGKTKAAKYTSITKY</sequence>
<dbReference type="GO" id="GO:0016705">
    <property type="term" value="F:oxidoreductase activity, acting on paired donors, with incorporation or reduction of molecular oxygen"/>
    <property type="evidence" value="ECO:0007669"/>
    <property type="project" value="InterPro"/>
</dbReference>
<keyword evidence="11" id="KW-1185">Reference proteome</keyword>
<keyword evidence="3 8" id="KW-0349">Heme</keyword>
<dbReference type="GO" id="GO:0020037">
    <property type="term" value="F:heme binding"/>
    <property type="evidence" value="ECO:0007669"/>
    <property type="project" value="InterPro"/>
</dbReference>
<evidence type="ECO:0000256" key="4">
    <source>
        <dbReference type="ARBA" id="ARBA00022723"/>
    </source>
</evidence>
<dbReference type="PANTHER" id="PTHR24286">
    <property type="entry name" value="CYTOCHROME P450 26"/>
    <property type="match status" value="1"/>
</dbReference>
<name>A0AAD5WQW1_9PEZI</name>
<keyword evidence="4 8" id="KW-0479">Metal-binding</keyword>
<organism evidence="10 11">
    <name type="scientific">Zalerion maritima</name>
    <dbReference type="NCBI Taxonomy" id="339359"/>
    <lineage>
        <taxon>Eukaryota</taxon>
        <taxon>Fungi</taxon>
        <taxon>Dikarya</taxon>
        <taxon>Ascomycota</taxon>
        <taxon>Pezizomycotina</taxon>
        <taxon>Sordariomycetes</taxon>
        <taxon>Lulworthiomycetidae</taxon>
        <taxon>Lulworthiales</taxon>
        <taxon>Lulworthiaceae</taxon>
        <taxon>Zalerion</taxon>
    </lineage>
</organism>
<evidence type="ECO:0000256" key="3">
    <source>
        <dbReference type="ARBA" id="ARBA00022617"/>
    </source>
</evidence>
<dbReference type="InterPro" id="IPR002403">
    <property type="entry name" value="Cyt_P450_E_grp-IV"/>
</dbReference>
<feature type="binding site" description="axial binding residue" evidence="8">
    <location>
        <position position="482"/>
    </location>
    <ligand>
        <name>heme</name>
        <dbReference type="ChEBI" id="CHEBI:30413"/>
    </ligand>
    <ligandPart>
        <name>Fe</name>
        <dbReference type="ChEBI" id="CHEBI:18248"/>
    </ligandPart>
</feature>
<evidence type="ECO:0008006" key="12">
    <source>
        <dbReference type="Google" id="ProtNLM"/>
    </source>
</evidence>
<evidence type="ECO:0000256" key="1">
    <source>
        <dbReference type="ARBA" id="ARBA00001971"/>
    </source>
</evidence>
<protein>
    <recommendedName>
        <fullName evidence="12">Cytochrome P450</fullName>
    </recommendedName>
</protein>
<reference evidence="10" key="1">
    <citation type="submission" date="2022-07" db="EMBL/GenBank/DDBJ databases">
        <title>Draft genome sequence of Zalerion maritima ATCC 34329, a (micro)plastics degrading marine fungus.</title>
        <authorList>
            <person name="Paco A."/>
            <person name="Goncalves M.F.M."/>
            <person name="Rocha-Santos T.A.P."/>
            <person name="Alves A."/>
        </authorList>
    </citation>
    <scope>NUCLEOTIDE SEQUENCE</scope>
    <source>
        <strain evidence="10">ATCC 34329</strain>
    </source>
</reference>
<comment type="caution">
    <text evidence="10">The sequence shown here is derived from an EMBL/GenBank/DDBJ whole genome shotgun (WGS) entry which is preliminary data.</text>
</comment>
<evidence type="ECO:0000313" key="11">
    <source>
        <dbReference type="Proteomes" id="UP001201980"/>
    </source>
</evidence>
<gene>
    <name evidence="10" type="ORF">MKZ38_002318</name>
</gene>
<dbReference type="InterPro" id="IPR036396">
    <property type="entry name" value="Cyt_P450_sf"/>
</dbReference>
<comment type="cofactor">
    <cofactor evidence="1 8">
        <name>heme</name>
        <dbReference type="ChEBI" id="CHEBI:30413"/>
    </cofactor>
</comment>
<feature type="region of interest" description="Disordered" evidence="9">
    <location>
        <begin position="179"/>
        <end position="198"/>
    </location>
</feature>
<dbReference type="AlphaFoldDB" id="A0AAD5WQW1"/>
<evidence type="ECO:0000256" key="7">
    <source>
        <dbReference type="ARBA" id="ARBA00023033"/>
    </source>
</evidence>
<dbReference type="Proteomes" id="UP001201980">
    <property type="component" value="Unassembled WGS sequence"/>
</dbReference>
<dbReference type="GO" id="GO:0016125">
    <property type="term" value="P:sterol metabolic process"/>
    <property type="evidence" value="ECO:0007669"/>
    <property type="project" value="TreeGrafter"/>
</dbReference>
<evidence type="ECO:0000256" key="2">
    <source>
        <dbReference type="ARBA" id="ARBA00010617"/>
    </source>
</evidence>
<evidence type="ECO:0000256" key="9">
    <source>
        <dbReference type="SAM" id="MobiDB-lite"/>
    </source>
</evidence>
<dbReference type="GO" id="GO:0005506">
    <property type="term" value="F:iron ion binding"/>
    <property type="evidence" value="ECO:0007669"/>
    <property type="project" value="InterPro"/>
</dbReference>
<comment type="similarity">
    <text evidence="2">Belongs to the cytochrome P450 family.</text>
</comment>
<dbReference type="InterPro" id="IPR001128">
    <property type="entry name" value="Cyt_P450"/>
</dbReference>
<proteinExistence type="inferred from homology"/>
<dbReference type="Gene3D" id="1.10.630.10">
    <property type="entry name" value="Cytochrome P450"/>
    <property type="match status" value="1"/>
</dbReference>
<accession>A0AAD5WQW1</accession>
<dbReference type="GO" id="GO:0004497">
    <property type="term" value="F:monooxygenase activity"/>
    <property type="evidence" value="ECO:0007669"/>
    <property type="project" value="UniProtKB-KW"/>
</dbReference>
<dbReference type="Pfam" id="PF00067">
    <property type="entry name" value="p450"/>
    <property type="match status" value="1"/>
</dbReference>
<evidence type="ECO:0000256" key="6">
    <source>
        <dbReference type="ARBA" id="ARBA00023004"/>
    </source>
</evidence>
<evidence type="ECO:0000256" key="8">
    <source>
        <dbReference type="PIRSR" id="PIRSR602403-1"/>
    </source>
</evidence>
<evidence type="ECO:0000256" key="5">
    <source>
        <dbReference type="ARBA" id="ARBA00023002"/>
    </source>
</evidence>
<dbReference type="EMBL" id="JAKWBI020000169">
    <property type="protein sequence ID" value="KAJ2900619.1"/>
    <property type="molecule type" value="Genomic_DNA"/>
</dbReference>
<dbReference type="CDD" id="cd00302">
    <property type="entry name" value="cytochrome_P450"/>
    <property type="match status" value="1"/>
</dbReference>
<dbReference type="SUPFAM" id="SSF48264">
    <property type="entry name" value="Cytochrome P450"/>
    <property type="match status" value="1"/>
</dbReference>
<dbReference type="PRINTS" id="PR00465">
    <property type="entry name" value="EP450IV"/>
</dbReference>
<keyword evidence="6 8" id="KW-0408">Iron</keyword>
<dbReference type="PANTHER" id="PTHR24286:SF24">
    <property type="entry name" value="LANOSTEROL 14-ALPHA DEMETHYLASE"/>
    <property type="match status" value="1"/>
</dbReference>